<keyword evidence="1" id="KW-0805">Transcription regulation</keyword>
<dbReference type="CDD" id="cd00067">
    <property type="entry name" value="GAL4"/>
    <property type="match status" value="1"/>
</dbReference>
<organism evidence="7 8">
    <name type="scientific">Penicillium frequentans</name>
    <dbReference type="NCBI Taxonomy" id="3151616"/>
    <lineage>
        <taxon>Eukaryota</taxon>
        <taxon>Fungi</taxon>
        <taxon>Dikarya</taxon>
        <taxon>Ascomycota</taxon>
        <taxon>Pezizomycotina</taxon>
        <taxon>Eurotiomycetes</taxon>
        <taxon>Eurotiomycetidae</taxon>
        <taxon>Eurotiales</taxon>
        <taxon>Aspergillaceae</taxon>
        <taxon>Penicillium</taxon>
    </lineage>
</organism>
<accession>A0AAD6CY58</accession>
<keyword evidence="8" id="KW-1185">Reference proteome</keyword>
<comment type="caution">
    <text evidence="7">The sequence shown here is derived from an EMBL/GenBank/DDBJ whole genome shotgun (WGS) entry which is preliminary data.</text>
</comment>
<dbReference type="PANTHER" id="PTHR47655">
    <property type="entry name" value="QUINIC ACID UTILIZATION ACTIVATOR"/>
    <property type="match status" value="1"/>
</dbReference>
<evidence type="ECO:0000259" key="6">
    <source>
        <dbReference type="PROSITE" id="PS50048"/>
    </source>
</evidence>
<dbReference type="PROSITE" id="PS00463">
    <property type="entry name" value="ZN2_CY6_FUNGAL_1"/>
    <property type="match status" value="1"/>
</dbReference>
<dbReference type="GO" id="GO:0008270">
    <property type="term" value="F:zinc ion binding"/>
    <property type="evidence" value="ECO:0007669"/>
    <property type="project" value="InterPro"/>
</dbReference>
<evidence type="ECO:0000256" key="3">
    <source>
        <dbReference type="ARBA" id="ARBA00023163"/>
    </source>
</evidence>
<dbReference type="InterPro" id="IPR001138">
    <property type="entry name" value="Zn2Cys6_DnaBD"/>
</dbReference>
<dbReference type="SUPFAM" id="SSF57701">
    <property type="entry name" value="Zn2/Cys6 DNA-binding domain"/>
    <property type="match status" value="1"/>
</dbReference>
<evidence type="ECO:0000313" key="8">
    <source>
        <dbReference type="Proteomes" id="UP001220324"/>
    </source>
</evidence>
<dbReference type="Gene3D" id="4.10.240.10">
    <property type="entry name" value="Zn(2)-C6 fungal-type DNA-binding domain"/>
    <property type="match status" value="1"/>
</dbReference>
<evidence type="ECO:0000313" key="7">
    <source>
        <dbReference type="EMBL" id="KAJ5544055.1"/>
    </source>
</evidence>
<protein>
    <submittedName>
        <fullName evidence="7">C6 transcription factor (Fcr1)</fullName>
    </submittedName>
</protein>
<keyword evidence="2" id="KW-0238">DNA-binding</keyword>
<dbReference type="PANTHER" id="PTHR47655:SF3">
    <property type="entry name" value="ZN(II)2CYS6 TRANSCRIPTION FACTOR (EUROFUNG)"/>
    <property type="match status" value="1"/>
</dbReference>
<evidence type="ECO:0000256" key="1">
    <source>
        <dbReference type="ARBA" id="ARBA00023015"/>
    </source>
</evidence>
<keyword evidence="3" id="KW-0804">Transcription</keyword>
<sequence>MPRQKSPVLGDKPDSGERVRKRTRKACDRCRMKKAKCDGITPCEKCRVDNTMCMFGERRRPRDKVYPTGYTKLLEEQQEWLIYGIQELYRRAHVGEGWPGEPLNCEANGQPLTHDILARLGALNQGERKYFRDDQEAMQPEFYERSNGITERPESSNGSPHGLTPVQALPATPNYTLSSLSPIRAQAVEAELAFLPLPIQDVIDPMIPTSLQDQFNLLLRINHGKFDERDLTDPSSHAILLNNDIEMSSSMVGRSPASDWVAPPSLTNTWYDPHELGQLFNPASTELLSTWFH</sequence>
<dbReference type="PROSITE" id="PS50048">
    <property type="entry name" value="ZN2_CY6_FUNGAL_2"/>
    <property type="match status" value="1"/>
</dbReference>
<dbReference type="InterPro" id="IPR052783">
    <property type="entry name" value="Metabolic/Drug-Res_Regulator"/>
</dbReference>
<evidence type="ECO:0000256" key="4">
    <source>
        <dbReference type="ARBA" id="ARBA00023242"/>
    </source>
</evidence>
<dbReference type="GO" id="GO:0000981">
    <property type="term" value="F:DNA-binding transcription factor activity, RNA polymerase II-specific"/>
    <property type="evidence" value="ECO:0007669"/>
    <property type="project" value="InterPro"/>
</dbReference>
<feature type="domain" description="Zn(2)-C6 fungal-type" evidence="6">
    <location>
        <begin position="26"/>
        <end position="55"/>
    </location>
</feature>
<evidence type="ECO:0000256" key="2">
    <source>
        <dbReference type="ARBA" id="ARBA00023125"/>
    </source>
</evidence>
<gene>
    <name evidence="7" type="ORF">N7494_005334</name>
</gene>
<dbReference type="AlphaFoldDB" id="A0AAD6CY58"/>
<name>A0AAD6CY58_9EURO</name>
<reference evidence="7 8" key="1">
    <citation type="journal article" date="2023" name="IMA Fungus">
        <title>Comparative genomic study of the Penicillium genus elucidates a diverse pangenome and 15 lateral gene transfer events.</title>
        <authorList>
            <person name="Petersen C."/>
            <person name="Sorensen T."/>
            <person name="Nielsen M.R."/>
            <person name="Sondergaard T.E."/>
            <person name="Sorensen J.L."/>
            <person name="Fitzpatrick D.A."/>
            <person name="Frisvad J.C."/>
            <person name="Nielsen K.L."/>
        </authorList>
    </citation>
    <scope>NUCLEOTIDE SEQUENCE [LARGE SCALE GENOMIC DNA]</scope>
    <source>
        <strain evidence="7 8">IBT 35679</strain>
    </source>
</reference>
<feature type="region of interest" description="Disordered" evidence="5">
    <location>
        <begin position="146"/>
        <end position="165"/>
    </location>
</feature>
<dbReference type="Proteomes" id="UP001220324">
    <property type="component" value="Unassembled WGS sequence"/>
</dbReference>
<dbReference type="EMBL" id="JAQIZZ010000004">
    <property type="protein sequence ID" value="KAJ5544055.1"/>
    <property type="molecule type" value="Genomic_DNA"/>
</dbReference>
<dbReference type="Pfam" id="PF00172">
    <property type="entry name" value="Zn_clus"/>
    <property type="match status" value="1"/>
</dbReference>
<feature type="region of interest" description="Disordered" evidence="5">
    <location>
        <begin position="1"/>
        <end position="21"/>
    </location>
</feature>
<proteinExistence type="predicted"/>
<keyword evidence="4" id="KW-0539">Nucleus</keyword>
<evidence type="ECO:0000256" key="5">
    <source>
        <dbReference type="SAM" id="MobiDB-lite"/>
    </source>
</evidence>
<dbReference type="InterPro" id="IPR036864">
    <property type="entry name" value="Zn2-C6_fun-type_DNA-bd_sf"/>
</dbReference>
<dbReference type="GO" id="GO:0003677">
    <property type="term" value="F:DNA binding"/>
    <property type="evidence" value="ECO:0007669"/>
    <property type="project" value="UniProtKB-KW"/>
</dbReference>
<dbReference type="SMART" id="SM00066">
    <property type="entry name" value="GAL4"/>
    <property type="match status" value="1"/>
</dbReference>